<organism evidence="2">
    <name type="scientific">Arion vulgaris</name>
    <dbReference type="NCBI Taxonomy" id="1028688"/>
    <lineage>
        <taxon>Eukaryota</taxon>
        <taxon>Metazoa</taxon>
        <taxon>Spiralia</taxon>
        <taxon>Lophotrochozoa</taxon>
        <taxon>Mollusca</taxon>
        <taxon>Gastropoda</taxon>
        <taxon>Heterobranchia</taxon>
        <taxon>Euthyneura</taxon>
        <taxon>Panpulmonata</taxon>
        <taxon>Eupulmonata</taxon>
        <taxon>Stylommatophora</taxon>
        <taxon>Helicina</taxon>
        <taxon>Arionoidea</taxon>
        <taxon>Arionidae</taxon>
        <taxon>Arion</taxon>
    </lineage>
</organism>
<gene>
    <name evidence="2" type="primary">ORF112317</name>
    <name evidence="1" type="synonym">ORF112312</name>
</gene>
<sequence>MGYTDSQLQELVIDNIRGFMIENLSSIMPMEIICYMSNKIMDELTTAADVLVHTK</sequence>
<protein>
    <submittedName>
        <fullName evidence="2">Uncharacterized protein</fullName>
    </submittedName>
</protein>
<evidence type="ECO:0000313" key="2">
    <source>
        <dbReference type="EMBL" id="CEK78861.1"/>
    </source>
</evidence>
<evidence type="ECO:0000313" key="1">
    <source>
        <dbReference type="EMBL" id="CEK78859.1"/>
    </source>
</evidence>
<proteinExistence type="predicted"/>
<name>A0A0B7AFM9_9EUPU</name>
<reference evidence="2" key="1">
    <citation type="submission" date="2014-12" db="EMBL/GenBank/DDBJ databases">
        <title>Insight into the proteome of Arion vulgaris.</title>
        <authorList>
            <person name="Aradska J."/>
            <person name="Bulat T."/>
            <person name="Smidak R."/>
            <person name="Sarate P."/>
            <person name="Gangsoo J."/>
            <person name="Sialana F."/>
            <person name="Bilban M."/>
            <person name="Lubec G."/>
        </authorList>
    </citation>
    <scope>NUCLEOTIDE SEQUENCE</scope>
    <source>
        <tissue evidence="2">Skin</tissue>
    </source>
</reference>
<dbReference type="EMBL" id="HACG01031994">
    <property type="protein sequence ID" value="CEK78859.1"/>
    <property type="molecule type" value="Transcribed_RNA"/>
</dbReference>
<dbReference type="EMBL" id="HACG01031996">
    <property type="protein sequence ID" value="CEK78861.1"/>
    <property type="molecule type" value="Transcribed_RNA"/>
</dbReference>
<dbReference type="AlphaFoldDB" id="A0A0B7AFM9"/>
<accession>A0A0B7AFM9</accession>